<keyword evidence="1" id="KW-0175">Coiled coil</keyword>
<gene>
    <name evidence="3" type="ORF">HMPREF1222_02133</name>
</gene>
<feature type="coiled-coil region" evidence="1">
    <location>
        <begin position="174"/>
        <end position="201"/>
    </location>
</feature>
<dbReference type="RefSeq" id="WP_016519391.1">
    <property type="nucleotide sequence ID" value="NZ_KE332512.1"/>
</dbReference>
<sequence>METRKQEFVGTIRKCPNCGATLPGLAAVCPQCGHEITGVDAIGSVREFFNTYQYEKSERRQLNLIKNYPVPNTREDIIEFALLTAQQVKSLLSSEYLKKTMDSDTTVTDPEIAVKGVVGIFKDTLLGDKTKTIGEKSETVSNAEFLAAWKGKFEQINMKASIVFANDPKTLEHIRKIISDVLATEEKLEQSEKKRLAAENRSYAFVLIPAFLILFLGIGGLFFLGNNGESSKKQEIQRLETLEKTIIQDIENADYASAELKIIDLRWRESPLKNKANIQLWDEKRELLQKRIEDGRKKKKGK</sequence>
<evidence type="ECO:0000313" key="3">
    <source>
        <dbReference type="EMBL" id="EPF46609.1"/>
    </source>
</evidence>
<name>S3MC73_9SPIR</name>
<dbReference type="EMBL" id="ATFC01000009">
    <property type="protein sequence ID" value="EPF46609.1"/>
    <property type="molecule type" value="Genomic_DNA"/>
</dbReference>
<keyword evidence="2" id="KW-1133">Transmembrane helix</keyword>
<evidence type="ECO:0008006" key="5">
    <source>
        <dbReference type="Google" id="ProtNLM"/>
    </source>
</evidence>
<feature type="transmembrane region" description="Helical" evidence="2">
    <location>
        <begin position="203"/>
        <end position="224"/>
    </location>
</feature>
<proteinExistence type="predicted"/>
<protein>
    <recommendedName>
        <fullName evidence="5">Zinc-ribbon domain-containing protein</fullName>
    </recommendedName>
</protein>
<dbReference type="HOGENOM" id="CLU_921152_0_0_12"/>
<evidence type="ECO:0000256" key="1">
    <source>
        <dbReference type="SAM" id="Coils"/>
    </source>
</evidence>
<reference evidence="3 4" key="1">
    <citation type="submission" date="2013-04" db="EMBL/GenBank/DDBJ databases">
        <title>The Genome Sequence of Treponema vincentii F0403.</title>
        <authorList>
            <consortium name="The Broad Institute Genomics Platform"/>
            <person name="Earl A."/>
            <person name="Ward D."/>
            <person name="Feldgarden M."/>
            <person name="Gevers D."/>
            <person name="Leonetti C."/>
            <person name="Izard J."/>
            <person name="Walker B."/>
            <person name="Young S."/>
            <person name="Zeng Q."/>
            <person name="Gargeya S."/>
            <person name="Fitzgerald M."/>
            <person name="Haas B."/>
            <person name="Abouelleil A."/>
            <person name="Allen A.W."/>
            <person name="Alvarado L."/>
            <person name="Arachchi H.M."/>
            <person name="Berlin A.M."/>
            <person name="Chapman S.B."/>
            <person name="Gainer-Dewar J."/>
            <person name="Goldberg J."/>
            <person name="Griggs A."/>
            <person name="Gujja S."/>
            <person name="Hansen M."/>
            <person name="Howarth C."/>
            <person name="Imamovic A."/>
            <person name="Ireland A."/>
            <person name="Larimer J."/>
            <person name="McCowan C."/>
            <person name="Murphy C."/>
            <person name="Pearson M."/>
            <person name="Poon T.W."/>
            <person name="Priest M."/>
            <person name="Roberts A."/>
            <person name="Saif S."/>
            <person name="Shea T."/>
            <person name="Sisk P."/>
            <person name="Sykes S."/>
            <person name="Wortman J."/>
            <person name="Nusbaum C."/>
            <person name="Birren B."/>
        </authorList>
    </citation>
    <scope>NUCLEOTIDE SEQUENCE [LARGE SCALE GENOMIC DNA]</scope>
    <source>
        <strain evidence="3 4">F0403</strain>
    </source>
</reference>
<organism evidence="3 4">
    <name type="scientific">Treponema vincentii F0403</name>
    <dbReference type="NCBI Taxonomy" id="1125702"/>
    <lineage>
        <taxon>Bacteria</taxon>
        <taxon>Pseudomonadati</taxon>
        <taxon>Spirochaetota</taxon>
        <taxon>Spirochaetia</taxon>
        <taxon>Spirochaetales</taxon>
        <taxon>Treponemataceae</taxon>
        <taxon>Treponema</taxon>
    </lineage>
</organism>
<accession>S3MC73</accession>
<dbReference type="PATRIC" id="fig|1125702.3.peg.2207"/>
<keyword evidence="4" id="KW-1185">Reference proteome</keyword>
<keyword evidence="2" id="KW-0472">Membrane</keyword>
<dbReference type="Proteomes" id="UP000014605">
    <property type="component" value="Unassembled WGS sequence"/>
</dbReference>
<dbReference type="AlphaFoldDB" id="S3MC73"/>
<keyword evidence="2" id="KW-0812">Transmembrane</keyword>
<evidence type="ECO:0000313" key="4">
    <source>
        <dbReference type="Proteomes" id="UP000014605"/>
    </source>
</evidence>
<comment type="caution">
    <text evidence="3">The sequence shown here is derived from an EMBL/GenBank/DDBJ whole genome shotgun (WGS) entry which is preliminary data.</text>
</comment>
<evidence type="ECO:0000256" key="2">
    <source>
        <dbReference type="SAM" id="Phobius"/>
    </source>
</evidence>
<dbReference type="GeneID" id="301462250"/>